<protein>
    <recommendedName>
        <fullName evidence="9">Peptidase metallopeptidase domain-containing protein</fullName>
    </recommendedName>
</protein>
<comment type="caution">
    <text evidence="10">The sequence shown here is derived from an EMBL/GenBank/DDBJ whole genome shotgun (WGS) entry which is preliminary data.</text>
</comment>
<dbReference type="InterPro" id="IPR021190">
    <property type="entry name" value="Pept_M10A"/>
</dbReference>
<dbReference type="InterPro" id="IPR001818">
    <property type="entry name" value="Pept_M10_metallopeptidase"/>
</dbReference>
<dbReference type="SMART" id="SM00235">
    <property type="entry name" value="ZnMc"/>
    <property type="match status" value="1"/>
</dbReference>
<dbReference type="GO" id="GO:0030574">
    <property type="term" value="P:collagen catabolic process"/>
    <property type="evidence" value="ECO:0007669"/>
    <property type="project" value="TreeGrafter"/>
</dbReference>
<feature type="binding site" evidence="7">
    <location>
        <position position="167"/>
    </location>
    <ligand>
        <name>Zn(2+)</name>
        <dbReference type="ChEBI" id="CHEBI:29105"/>
        <label>2</label>
        <note>catalytic</note>
    </ligand>
</feature>
<dbReference type="GO" id="GO:0004222">
    <property type="term" value="F:metalloendopeptidase activity"/>
    <property type="evidence" value="ECO:0007669"/>
    <property type="project" value="InterPro"/>
</dbReference>
<evidence type="ECO:0000256" key="1">
    <source>
        <dbReference type="ARBA" id="ARBA00010370"/>
    </source>
</evidence>
<feature type="binding site" evidence="7">
    <location>
        <position position="181"/>
    </location>
    <ligand>
        <name>Zn(2+)</name>
        <dbReference type="ChEBI" id="CHEBI:29105"/>
        <label>2</label>
        <note>catalytic</note>
    </ligand>
</feature>
<feature type="chain" id="PRO_5041380440" description="Peptidase metallopeptidase domain-containing protein" evidence="8">
    <location>
        <begin position="21"/>
        <end position="292"/>
    </location>
</feature>
<evidence type="ECO:0000259" key="9">
    <source>
        <dbReference type="SMART" id="SM00235"/>
    </source>
</evidence>
<reference evidence="10" key="1">
    <citation type="submission" date="2023-06" db="EMBL/GenBank/DDBJ databases">
        <authorList>
            <person name="Delattre M."/>
        </authorList>
    </citation>
    <scope>NUCLEOTIDE SEQUENCE</scope>
    <source>
        <strain evidence="10">AF72</strain>
    </source>
</reference>
<dbReference type="PANTHER" id="PTHR10201">
    <property type="entry name" value="MATRIX METALLOPROTEINASE"/>
    <property type="match status" value="1"/>
</dbReference>
<dbReference type="GO" id="GO:0030198">
    <property type="term" value="P:extracellular matrix organization"/>
    <property type="evidence" value="ECO:0007669"/>
    <property type="project" value="TreeGrafter"/>
</dbReference>
<comment type="cofactor">
    <cofactor evidence="7">
        <name>Ca(2+)</name>
        <dbReference type="ChEBI" id="CHEBI:29108"/>
    </cofactor>
    <text evidence="7">Can bind about 5 Ca(2+) ions per subunit.</text>
</comment>
<dbReference type="PANTHER" id="PTHR10201:SF310">
    <property type="entry name" value="MMP-LIKE PROTEIN"/>
    <property type="match status" value="1"/>
</dbReference>
<feature type="binding site" evidence="7">
    <location>
        <position position="122"/>
    </location>
    <ligand>
        <name>Ca(2+)</name>
        <dbReference type="ChEBI" id="CHEBI:29108"/>
        <label>3</label>
    </ligand>
</feature>
<dbReference type="GO" id="GO:0006508">
    <property type="term" value="P:proteolysis"/>
    <property type="evidence" value="ECO:0007669"/>
    <property type="project" value="UniProtKB-KW"/>
</dbReference>
<keyword evidence="8" id="KW-0732">Signal</keyword>
<evidence type="ECO:0000256" key="8">
    <source>
        <dbReference type="SAM" id="SignalP"/>
    </source>
</evidence>
<evidence type="ECO:0000256" key="3">
    <source>
        <dbReference type="ARBA" id="ARBA00022723"/>
    </source>
</evidence>
<dbReference type="CDD" id="cd04278">
    <property type="entry name" value="ZnMc_MMP"/>
    <property type="match status" value="1"/>
</dbReference>
<feature type="active site" evidence="6">
    <location>
        <position position="164"/>
    </location>
</feature>
<dbReference type="AlphaFoldDB" id="A0AA36FWG1"/>
<proteinExistence type="inferred from homology"/>
<dbReference type="Proteomes" id="UP001177023">
    <property type="component" value="Unassembled WGS sequence"/>
</dbReference>
<dbReference type="SUPFAM" id="SSF55486">
    <property type="entry name" value="Metalloproteases ('zincins'), catalytic domain"/>
    <property type="match status" value="1"/>
</dbReference>
<dbReference type="EMBL" id="CATQJA010002293">
    <property type="protein sequence ID" value="CAJ0570341.1"/>
    <property type="molecule type" value="Genomic_DNA"/>
</dbReference>
<evidence type="ECO:0000256" key="5">
    <source>
        <dbReference type="ARBA" id="ARBA00022833"/>
    </source>
</evidence>
<feature type="binding site" evidence="7">
    <location>
        <position position="130"/>
    </location>
    <ligand>
        <name>Zn(2+)</name>
        <dbReference type="ChEBI" id="CHEBI:29105"/>
        <label>1</label>
    </ligand>
</feature>
<dbReference type="InterPro" id="IPR024079">
    <property type="entry name" value="MetalloPept_cat_dom_sf"/>
</dbReference>
<feature type="binding site" evidence="7">
    <location>
        <position position="123"/>
    </location>
    <ligand>
        <name>Ca(2+)</name>
        <dbReference type="ChEBI" id="CHEBI:29108"/>
        <label>3</label>
    </ligand>
</feature>
<keyword evidence="2" id="KW-0645">Protease</keyword>
<feature type="binding site" evidence="7">
    <location>
        <position position="142"/>
    </location>
    <ligand>
        <name>Ca(2+)</name>
        <dbReference type="ChEBI" id="CHEBI:29108"/>
        <label>3</label>
    </ligand>
</feature>
<dbReference type="PRINTS" id="PR00138">
    <property type="entry name" value="MATRIXIN"/>
</dbReference>
<evidence type="ECO:0000256" key="7">
    <source>
        <dbReference type="PIRSR" id="PIRSR621190-2"/>
    </source>
</evidence>
<dbReference type="Gene3D" id="3.40.390.10">
    <property type="entry name" value="Collagenase (Catalytic Domain)"/>
    <property type="match status" value="1"/>
</dbReference>
<dbReference type="Pfam" id="PF00413">
    <property type="entry name" value="Peptidase_M10"/>
    <property type="match status" value="1"/>
</dbReference>
<organism evidence="10 11">
    <name type="scientific">Mesorhabditis spiculigera</name>
    <dbReference type="NCBI Taxonomy" id="96644"/>
    <lineage>
        <taxon>Eukaryota</taxon>
        <taxon>Metazoa</taxon>
        <taxon>Ecdysozoa</taxon>
        <taxon>Nematoda</taxon>
        <taxon>Chromadorea</taxon>
        <taxon>Rhabditida</taxon>
        <taxon>Rhabditina</taxon>
        <taxon>Rhabditomorpha</taxon>
        <taxon>Rhabditoidea</taxon>
        <taxon>Rhabditidae</taxon>
        <taxon>Mesorhabditinae</taxon>
        <taxon>Mesorhabditis</taxon>
    </lineage>
</organism>
<name>A0AA36FWG1_9BILA</name>
<evidence type="ECO:0000256" key="4">
    <source>
        <dbReference type="ARBA" id="ARBA00022801"/>
    </source>
</evidence>
<feature type="binding site" evidence="7">
    <location>
        <position position="140"/>
    </location>
    <ligand>
        <name>Zn(2+)</name>
        <dbReference type="ChEBI" id="CHEBI:29105"/>
        <label>1</label>
    </ligand>
</feature>
<feature type="non-terminal residue" evidence="10">
    <location>
        <position position="292"/>
    </location>
</feature>
<accession>A0AA36FWG1</accession>
<sequence length="292" mass="33679">MNVLAVLLFYLYSLAQSGEAAGNSVLKPSHVLSLSIPFTNHLRAKRYVLRRKRWTKRALRWKLSKKHITEGDEFVVRNTLHRAFNNWAAVSSAKFEEVSQHEEADIEIGFEKGRHADSFPFDGTDGIVAHAFYPRDGRLHFDADEKWTLNSDDGVNLYQTAVHEIGHLLGLEHSTDPRAAMFAAKRPYDPDFGLADDDVRAIRTLFPVNTNNNVAAKHSRIVVPPRPISTYEINSELEHMRFIPTTTPSRINYEYEFQTTTRKPEWPIKTRKQELPFNFDPILWPGYFEAKR</sequence>
<comment type="similarity">
    <text evidence="1">Belongs to the peptidase M10A family.</text>
</comment>
<dbReference type="InterPro" id="IPR033739">
    <property type="entry name" value="M10A_MMP"/>
</dbReference>
<feature type="signal peptide" evidence="8">
    <location>
        <begin position="1"/>
        <end position="20"/>
    </location>
</feature>
<dbReference type="GO" id="GO:0008270">
    <property type="term" value="F:zinc ion binding"/>
    <property type="evidence" value="ECO:0007669"/>
    <property type="project" value="InterPro"/>
</dbReference>
<feature type="binding site" evidence="7">
    <location>
        <position position="115"/>
    </location>
    <ligand>
        <name>Zn(2+)</name>
        <dbReference type="ChEBI" id="CHEBI:29105"/>
        <label>1</label>
    </ligand>
</feature>
<dbReference type="GO" id="GO:0031012">
    <property type="term" value="C:extracellular matrix"/>
    <property type="evidence" value="ECO:0007669"/>
    <property type="project" value="InterPro"/>
</dbReference>
<keyword evidence="5 7" id="KW-0862">Zinc</keyword>
<keyword evidence="4" id="KW-0378">Hydrolase</keyword>
<feature type="binding site" evidence="7">
    <location>
        <position position="173"/>
    </location>
    <ligand>
        <name>Zn(2+)</name>
        <dbReference type="ChEBI" id="CHEBI:29105"/>
        <label>2</label>
        <note>catalytic</note>
    </ligand>
</feature>
<keyword evidence="11" id="KW-1185">Reference proteome</keyword>
<keyword evidence="7" id="KW-0106">Calcium</keyword>
<gene>
    <name evidence="10" type="ORF">MSPICULIGERA_LOCUS8783</name>
</gene>
<feature type="domain" description="Peptidase metallopeptidase" evidence="9">
    <location>
        <begin position="50"/>
        <end position="208"/>
    </location>
</feature>
<comment type="cofactor">
    <cofactor evidence="7">
        <name>Zn(2+)</name>
        <dbReference type="ChEBI" id="CHEBI:29105"/>
    </cofactor>
    <text evidence="7">Binds 2 Zn(2+) ions per subunit.</text>
</comment>
<evidence type="ECO:0000313" key="10">
    <source>
        <dbReference type="EMBL" id="CAJ0570341.1"/>
    </source>
</evidence>
<evidence type="ECO:0000313" key="11">
    <source>
        <dbReference type="Proteomes" id="UP001177023"/>
    </source>
</evidence>
<feature type="binding site" evidence="7">
    <location>
        <position position="117"/>
    </location>
    <ligand>
        <name>Zn(2+)</name>
        <dbReference type="ChEBI" id="CHEBI:29105"/>
        <label>1</label>
    </ligand>
</feature>
<evidence type="ECO:0000256" key="2">
    <source>
        <dbReference type="ARBA" id="ARBA00022670"/>
    </source>
</evidence>
<evidence type="ECO:0000256" key="6">
    <source>
        <dbReference type="PIRSR" id="PIRSR621190-1"/>
    </source>
</evidence>
<feature type="binding site" evidence="7">
    <location>
        <position position="145"/>
    </location>
    <ligand>
        <name>Ca(2+)</name>
        <dbReference type="ChEBI" id="CHEBI:29108"/>
        <label>3</label>
    </ligand>
</feature>
<feature type="binding site" evidence="7">
    <location>
        <position position="105"/>
    </location>
    <ligand>
        <name>Ca(2+)</name>
        <dbReference type="ChEBI" id="CHEBI:29108"/>
        <label>2</label>
    </ligand>
</feature>
<dbReference type="InterPro" id="IPR006026">
    <property type="entry name" value="Peptidase_Metallo"/>
</dbReference>
<feature type="binding site" evidence="7">
    <location>
        <position position="145"/>
    </location>
    <ligand>
        <name>Ca(2+)</name>
        <dbReference type="ChEBI" id="CHEBI:29108"/>
        <label>1</label>
    </ligand>
</feature>
<keyword evidence="3 7" id="KW-0479">Metal-binding</keyword>
<feature type="binding site" evidence="7">
    <location>
        <position position="163"/>
    </location>
    <ligand>
        <name>Zn(2+)</name>
        <dbReference type="ChEBI" id="CHEBI:29105"/>
        <label>2</label>
        <note>catalytic</note>
    </ligand>
</feature>